<dbReference type="eggNOG" id="ENOG5030VRG">
    <property type="taxonomic scope" value="Bacteria"/>
</dbReference>
<evidence type="ECO:0000259" key="1">
    <source>
        <dbReference type="Pfam" id="PF18734"/>
    </source>
</evidence>
<dbReference type="AlphaFoldDB" id="A0A0H3KRF8"/>
<evidence type="ECO:0000313" key="3">
    <source>
        <dbReference type="Proteomes" id="UP000008815"/>
    </source>
</evidence>
<dbReference type="EMBL" id="AP009385">
    <property type="protein sequence ID" value="BAG44645.1"/>
    <property type="molecule type" value="Genomic_DNA"/>
</dbReference>
<dbReference type="KEGG" id="bmu:Bmul_0498"/>
<keyword evidence="3" id="KW-1185">Reference proteome</keyword>
<dbReference type="Pfam" id="PF18734">
    <property type="entry name" value="HEPN_AbiU2"/>
    <property type="match status" value="1"/>
</dbReference>
<gene>
    <name evidence="2" type="ordered locus">BMULJ_02757</name>
</gene>
<feature type="domain" description="HEPN AbiU2-like" evidence="1">
    <location>
        <begin position="18"/>
        <end position="202"/>
    </location>
</feature>
<dbReference type="KEGG" id="bmj:BMULJ_02757"/>
<organism evidence="2 3">
    <name type="scientific">Burkholderia multivorans (strain ATCC 17616 / 249)</name>
    <dbReference type="NCBI Taxonomy" id="395019"/>
    <lineage>
        <taxon>Bacteria</taxon>
        <taxon>Pseudomonadati</taxon>
        <taxon>Pseudomonadota</taxon>
        <taxon>Betaproteobacteria</taxon>
        <taxon>Burkholderiales</taxon>
        <taxon>Burkholderiaceae</taxon>
        <taxon>Burkholderia</taxon>
        <taxon>Burkholderia cepacia complex</taxon>
    </lineage>
</organism>
<name>A0A0H3KRF8_BURM1</name>
<accession>A0A0H3KRF8</accession>
<proteinExistence type="predicted"/>
<evidence type="ECO:0000313" key="2">
    <source>
        <dbReference type="EMBL" id="BAG44645.1"/>
    </source>
</evidence>
<dbReference type="Proteomes" id="UP000008815">
    <property type="component" value="Chromosome 1"/>
</dbReference>
<dbReference type="InterPro" id="IPR040704">
    <property type="entry name" value="HEPN_AbiU2"/>
</dbReference>
<dbReference type="HOGENOM" id="CLU_1140886_0_0_4"/>
<reference evidence="2 3" key="1">
    <citation type="submission" date="2007-04" db="EMBL/GenBank/DDBJ databases">
        <title>Complete genome sequence of Burkholderia multivorans ATCC 17616.</title>
        <authorList>
            <person name="Ohtsubo Y."/>
            <person name="Yamashita A."/>
            <person name="Kurokawa K."/>
            <person name="Takami H."/>
            <person name="Yuhara S."/>
            <person name="Nishiyama E."/>
            <person name="Endo R."/>
            <person name="Miyazaki R."/>
            <person name="Ono A."/>
            <person name="Yano K."/>
            <person name="Ito M."/>
            <person name="Sota M."/>
            <person name="Yuji N."/>
            <person name="Hattori M."/>
            <person name="Tsuda M."/>
        </authorList>
    </citation>
    <scope>NUCLEOTIDE SEQUENCE [LARGE SCALE GENOMIC DNA]</scope>
    <source>
        <strain evidence="3">ATCC 17616 / 249</strain>
    </source>
</reference>
<protein>
    <recommendedName>
        <fullName evidence="1">HEPN AbiU2-like domain-containing protein</fullName>
    </recommendedName>
</protein>
<sequence length="243" mass="27938">MVRMATSEERLTRAKLLVAAAEEEMLLAIMFHETWKPTAYDGDLRARIGGSYAAHTFEIIRLALRREVVMALMRLWDDHRQALKLNSIVDVLQSAECFDGLMRERIAAIGVPEEEADALRDTHRKLRDDMVALVRKHTHSNDPSPLLDRLRTIRHERLAHRQAEQPTDPAGLLATDEEVEDLYQDSRRIINYMALLLLGRSFYLALGSGRPYRESAGYFWESVRGEGAEGHPRVERAQRRRPL</sequence>